<feature type="compositionally biased region" description="Basic and acidic residues" evidence="7">
    <location>
        <begin position="633"/>
        <end position="643"/>
    </location>
</feature>
<feature type="domain" description="Cullin family profile" evidence="8">
    <location>
        <begin position="713"/>
        <end position="955"/>
    </location>
</feature>
<sequence length="1106" mass="122762">MPAAVASRWQDRRRRVFQSVFQTDLSPPTPQAVPLPSANLSFSQGLQYHSGTGPTVTSGSFYDEDTQDTTQPAFFNPPDQGLLVSHTPSNSFHSTVTAGSQPSQLFFAAPDTGTGDQAAYDNAWRLVTARITLPSSVTSPTLAGSLPPDAALPSNAEFCDALAHIVHASTLLPGAIRTDDVFAWHTHQVRAHFSQHVIPLLSGCLDTGSTGDGDPERKGSDQERAKNSHYERHMVIVMSSIRTLEAALRLYSHGFDLLVKGITHAESAAAFGTPAVNVEVLANHFRRDIHALVGNSISQQLTKSLRIVLVRLVGNVLGIPSEDDDGARNLKSRRPAPPTDDDFKALAARQRLHELVEQLHNVGLAGERFQVLFAEVMDWMMSAFVCGAYAGVWSATDRRSLSSVLNTVSRGTGSSVTSPCIISLMDWVENHFARLSFEVLSRISHASVSPVTLSDLKTYQSLALSRLSTLRIAELFDIVLAWPDSRGALDDLRATITTSARRLQLTSHFTQALKTRLLHPGCSTLEILQTYIDIIHTFHALDHSKVLLGHVEPSLKLYLWQREDAVRIVVTGLLASPDEVRAARKVKEISKQQAEQKKAGKRPEASTRRGANKGPVVTPTTTGRSSRTPNATRQRDGLDESSSKAHGATPIKSRASGTGKLVELALLLNDPTKTRHTLVEDEELDWNDMNWVPDPVDAGANYKRPKSEDVIGTLISALGSEDVFIKEFASIVAERLLSLSDPARFDQELRVLDLLKRRFGEAALQNCDVMIKDIEDSRRLDVAIRRAWDEQRRLTAATPVMMSGHFLRSADKRKKAALQRQQQQEPTQYHARILSRLFWPALDREHFLLPDPIIEEQKRYEQGYEHLKSNRKLTWLNQLGTVRVELELRDRTVTIDCTTPQATVIYAFNDSDDDDDIEIDNNASKPPGARRTVDELYTTLQMDEDLITSCLEYWVSKKVLRRLRSPSSPQGGSYTYVVIESLSDPIVDEEDHPTKDDDDPFGNHPTSTTSPQEAGQAAEGPEEESNKPAIDPKELERRTMYWQYIKGMLTNASASMPLAQMAMMMKMLIADGFPWTNEELGEFLAEKIAEGEMEVVSGGKYRLVKK</sequence>
<dbReference type="Pfam" id="PF08672">
    <property type="entry name" value="ANAPC2"/>
    <property type="match status" value="1"/>
</dbReference>
<dbReference type="PROSITE" id="PS50069">
    <property type="entry name" value="CULLIN_2"/>
    <property type="match status" value="1"/>
</dbReference>
<dbReference type="SMART" id="SM01013">
    <property type="entry name" value="APC2"/>
    <property type="match status" value="1"/>
</dbReference>
<dbReference type="Gene3D" id="3.30.230.130">
    <property type="entry name" value="Cullin, Chain C, Domain 2"/>
    <property type="match status" value="1"/>
</dbReference>
<dbReference type="Pfam" id="PF26557">
    <property type="entry name" value="Cullin_AB"/>
    <property type="match status" value="1"/>
</dbReference>
<keyword evidence="5" id="KW-0131">Cell cycle</keyword>
<comment type="caution">
    <text evidence="9">The sequence shown here is derived from an EMBL/GenBank/DDBJ whole genome shotgun (WGS) entry which is preliminary data.</text>
</comment>
<dbReference type="GeneID" id="87863308"/>
<name>A0AAE0MWX6_9PEZI</name>
<dbReference type="InterPro" id="IPR016158">
    <property type="entry name" value="Cullin_homology"/>
</dbReference>
<evidence type="ECO:0000313" key="9">
    <source>
        <dbReference type="EMBL" id="KAK3355925.1"/>
    </source>
</evidence>
<dbReference type="FunFam" id="1.10.10.10:FF:000409">
    <property type="entry name" value="Anaphase-promoting complex subunit ApcB"/>
    <property type="match status" value="1"/>
</dbReference>
<dbReference type="AlphaFoldDB" id="A0AAE0MWX6"/>
<dbReference type="SUPFAM" id="SSF46785">
    <property type="entry name" value="Winged helix' DNA-binding domain"/>
    <property type="match status" value="1"/>
</dbReference>
<evidence type="ECO:0000256" key="6">
    <source>
        <dbReference type="PROSITE-ProRule" id="PRU00330"/>
    </source>
</evidence>
<dbReference type="SUPFAM" id="SSF75632">
    <property type="entry name" value="Cullin homology domain"/>
    <property type="match status" value="1"/>
</dbReference>
<evidence type="ECO:0000259" key="8">
    <source>
        <dbReference type="PROSITE" id="PS50069"/>
    </source>
</evidence>
<evidence type="ECO:0000256" key="2">
    <source>
        <dbReference type="ARBA" id="ARBA00022618"/>
    </source>
</evidence>
<dbReference type="InterPro" id="IPR057975">
    <property type="entry name" value="TPR_ANAPC2"/>
</dbReference>
<dbReference type="GO" id="GO:0031625">
    <property type="term" value="F:ubiquitin protein ligase binding"/>
    <property type="evidence" value="ECO:0007669"/>
    <property type="project" value="InterPro"/>
</dbReference>
<protein>
    <recommendedName>
        <fullName evidence="1">Anaphase-promoting complex subunit 2</fullName>
    </recommendedName>
</protein>
<accession>A0AAE0MWX6</accession>
<evidence type="ECO:0000256" key="4">
    <source>
        <dbReference type="ARBA" id="ARBA00022786"/>
    </source>
</evidence>
<dbReference type="PANTHER" id="PTHR45957:SF1">
    <property type="entry name" value="ANAPHASE-PROMOTING COMPLEX SUBUNIT 2"/>
    <property type="match status" value="1"/>
</dbReference>
<dbReference type="RefSeq" id="XP_062687303.1">
    <property type="nucleotide sequence ID" value="XM_062826154.1"/>
</dbReference>
<dbReference type="InterPro" id="IPR014786">
    <property type="entry name" value="ANAPC2_C"/>
</dbReference>
<dbReference type="Gene3D" id="1.20.1310.10">
    <property type="entry name" value="Cullin Repeats"/>
    <property type="match status" value="1"/>
</dbReference>
<feature type="region of interest" description="Disordered" evidence="7">
    <location>
        <begin position="586"/>
        <end position="654"/>
    </location>
</feature>
<dbReference type="GO" id="GO:0051301">
    <property type="term" value="P:cell division"/>
    <property type="evidence" value="ECO:0007669"/>
    <property type="project" value="UniProtKB-KW"/>
</dbReference>
<dbReference type="GO" id="GO:0007091">
    <property type="term" value="P:metaphase/anaphase transition of mitotic cell cycle"/>
    <property type="evidence" value="ECO:0007669"/>
    <property type="project" value="TreeGrafter"/>
</dbReference>
<feature type="region of interest" description="Disordered" evidence="7">
    <location>
        <begin position="987"/>
        <end position="1033"/>
    </location>
</feature>
<comment type="similarity">
    <text evidence="6">Belongs to the cullin family.</text>
</comment>
<dbReference type="EMBL" id="JAUEPP010000001">
    <property type="protein sequence ID" value="KAK3355925.1"/>
    <property type="molecule type" value="Genomic_DNA"/>
</dbReference>
<keyword evidence="4" id="KW-0833">Ubl conjugation pathway</keyword>
<dbReference type="InterPro" id="IPR044554">
    <property type="entry name" value="ANAPC2"/>
</dbReference>
<dbReference type="GO" id="GO:0070979">
    <property type="term" value="P:protein K11-linked ubiquitination"/>
    <property type="evidence" value="ECO:0007669"/>
    <property type="project" value="TreeGrafter"/>
</dbReference>
<feature type="compositionally biased region" description="Basic and acidic residues" evidence="7">
    <location>
        <begin position="586"/>
        <end position="607"/>
    </location>
</feature>
<dbReference type="InterPro" id="IPR036317">
    <property type="entry name" value="Cullin_homology_sf"/>
</dbReference>
<dbReference type="Pfam" id="PF25773">
    <property type="entry name" value="TPR_ANAPC2"/>
    <property type="match status" value="1"/>
</dbReference>
<evidence type="ECO:0000256" key="7">
    <source>
        <dbReference type="SAM" id="MobiDB-lite"/>
    </source>
</evidence>
<keyword evidence="10" id="KW-1185">Reference proteome</keyword>
<dbReference type="GO" id="GO:0006511">
    <property type="term" value="P:ubiquitin-dependent protein catabolic process"/>
    <property type="evidence" value="ECO:0007669"/>
    <property type="project" value="InterPro"/>
</dbReference>
<dbReference type="Proteomes" id="UP001278500">
    <property type="component" value="Unassembled WGS sequence"/>
</dbReference>
<keyword evidence="2" id="KW-0132">Cell division</keyword>
<evidence type="ECO:0000256" key="1">
    <source>
        <dbReference type="ARBA" id="ARBA00016068"/>
    </source>
</evidence>
<dbReference type="InterPro" id="IPR036388">
    <property type="entry name" value="WH-like_DNA-bd_sf"/>
</dbReference>
<feature type="compositionally biased region" description="Basic and acidic residues" evidence="7">
    <location>
        <begin position="1024"/>
        <end position="1033"/>
    </location>
</feature>
<feature type="compositionally biased region" description="Low complexity" evidence="7">
    <location>
        <begin position="614"/>
        <end position="628"/>
    </location>
</feature>
<dbReference type="InterPro" id="IPR059120">
    <property type="entry name" value="Cullin-like_AB"/>
</dbReference>
<dbReference type="PANTHER" id="PTHR45957">
    <property type="entry name" value="ANAPHASE-PROMOTING COMPLEX SUBUNIT 2"/>
    <property type="match status" value="1"/>
</dbReference>
<dbReference type="SMART" id="SM00182">
    <property type="entry name" value="CULLIN"/>
    <property type="match status" value="1"/>
</dbReference>
<reference evidence="9" key="2">
    <citation type="submission" date="2023-06" db="EMBL/GenBank/DDBJ databases">
        <authorList>
            <consortium name="Lawrence Berkeley National Laboratory"/>
            <person name="Haridas S."/>
            <person name="Hensen N."/>
            <person name="Bonometti L."/>
            <person name="Westerberg I."/>
            <person name="Brannstrom I.O."/>
            <person name="Guillou S."/>
            <person name="Cros-Aarteil S."/>
            <person name="Calhoun S."/>
            <person name="Kuo A."/>
            <person name="Mondo S."/>
            <person name="Pangilinan J."/>
            <person name="Riley R."/>
            <person name="Labutti K."/>
            <person name="Andreopoulos B."/>
            <person name="Lipzen A."/>
            <person name="Chen C."/>
            <person name="Yanf M."/>
            <person name="Daum C."/>
            <person name="Ng V."/>
            <person name="Clum A."/>
            <person name="Steindorff A."/>
            <person name="Ohm R."/>
            <person name="Martin F."/>
            <person name="Silar P."/>
            <person name="Natvig D."/>
            <person name="Lalanne C."/>
            <person name="Gautier V."/>
            <person name="Ament-Velasquez S.L."/>
            <person name="Kruys A."/>
            <person name="Hutchinson M.I."/>
            <person name="Powell A.J."/>
            <person name="Barry K."/>
            <person name="Miller A.N."/>
            <person name="Grigoriev I.V."/>
            <person name="Debuchy R."/>
            <person name="Gladieux P."/>
            <person name="Thoren M.H."/>
            <person name="Johannesson H."/>
        </authorList>
    </citation>
    <scope>NUCLEOTIDE SEQUENCE</scope>
    <source>
        <strain evidence="9">CBS 560.94</strain>
    </source>
</reference>
<feature type="compositionally biased region" description="Acidic residues" evidence="7">
    <location>
        <begin position="987"/>
        <end position="1000"/>
    </location>
</feature>
<proteinExistence type="inferred from homology"/>
<gene>
    <name evidence="9" type="ORF">B0H65DRAFT_453617</name>
</gene>
<dbReference type="Gene3D" id="1.10.10.10">
    <property type="entry name" value="Winged helix-like DNA-binding domain superfamily/Winged helix DNA-binding domain"/>
    <property type="match status" value="1"/>
</dbReference>
<dbReference type="InterPro" id="IPR036390">
    <property type="entry name" value="WH_DNA-bd_sf"/>
</dbReference>
<organism evidence="9 10">
    <name type="scientific">Neurospora tetraspora</name>
    <dbReference type="NCBI Taxonomy" id="94610"/>
    <lineage>
        <taxon>Eukaryota</taxon>
        <taxon>Fungi</taxon>
        <taxon>Dikarya</taxon>
        <taxon>Ascomycota</taxon>
        <taxon>Pezizomycotina</taxon>
        <taxon>Sordariomycetes</taxon>
        <taxon>Sordariomycetidae</taxon>
        <taxon>Sordariales</taxon>
        <taxon>Sordariaceae</taxon>
        <taxon>Neurospora</taxon>
    </lineage>
</organism>
<dbReference type="GO" id="GO:0005680">
    <property type="term" value="C:anaphase-promoting complex"/>
    <property type="evidence" value="ECO:0007669"/>
    <property type="project" value="TreeGrafter"/>
</dbReference>
<keyword evidence="3" id="KW-0498">Mitosis</keyword>
<dbReference type="FunFam" id="3.30.230.130:FF:000013">
    <property type="entry name" value="Anaphase-promoting complex subunit ApcB, putative"/>
    <property type="match status" value="1"/>
</dbReference>
<reference evidence="9" key="1">
    <citation type="journal article" date="2023" name="Mol. Phylogenet. Evol.">
        <title>Genome-scale phylogeny and comparative genomics of the fungal order Sordariales.</title>
        <authorList>
            <person name="Hensen N."/>
            <person name="Bonometti L."/>
            <person name="Westerberg I."/>
            <person name="Brannstrom I.O."/>
            <person name="Guillou S."/>
            <person name="Cros-Aarteil S."/>
            <person name="Calhoun S."/>
            <person name="Haridas S."/>
            <person name="Kuo A."/>
            <person name="Mondo S."/>
            <person name="Pangilinan J."/>
            <person name="Riley R."/>
            <person name="LaButti K."/>
            <person name="Andreopoulos B."/>
            <person name="Lipzen A."/>
            <person name="Chen C."/>
            <person name="Yan M."/>
            <person name="Daum C."/>
            <person name="Ng V."/>
            <person name="Clum A."/>
            <person name="Steindorff A."/>
            <person name="Ohm R.A."/>
            <person name="Martin F."/>
            <person name="Silar P."/>
            <person name="Natvig D.O."/>
            <person name="Lalanne C."/>
            <person name="Gautier V."/>
            <person name="Ament-Velasquez S.L."/>
            <person name="Kruys A."/>
            <person name="Hutchinson M.I."/>
            <person name="Powell A.J."/>
            <person name="Barry K."/>
            <person name="Miller A.N."/>
            <person name="Grigoriev I.V."/>
            <person name="Debuchy R."/>
            <person name="Gladieux P."/>
            <person name="Hiltunen Thoren M."/>
            <person name="Johannesson H."/>
        </authorList>
    </citation>
    <scope>NUCLEOTIDE SEQUENCE</scope>
    <source>
        <strain evidence="9">CBS 560.94</strain>
    </source>
</reference>
<evidence type="ECO:0000256" key="5">
    <source>
        <dbReference type="ARBA" id="ARBA00023306"/>
    </source>
</evidence>
<evidence type="ECO:0000313" key="10">
    <source>
        <dbReference type="Proteomes" id="UP001278500"/>
    </source>
</evidence>
<evidence type="ECO:0000256" key="3">
    <source>
        <dbReference type="ARBA" id="ARBA00022776"/>
    </source>
</evidence>